<evidence type="ECO:0000256" key="1">
    <source>
        <dbReference type="ARBA" id="ARBA00006432"/>
    </source>
</evidence>
<evidence type="ECO:0000256" key="2">
    <source>
        <dbReference type="ARBA" id="ARBA00022598"/>
    </source>
</evidence>
<dbReference type="PANTHER" id="PTHR43272">
    <property type="entry name" value="LONG-CHAIN-FATTY-ACID--COA LIGASE"/>
    <property type="match status" value="1"/>
</dbReference>
<accession>A0A3E0G7K0</accession>
<dbReference type="GO" id="GO:0004467">
    <property type="term" value="F:long-chain fatty acid-CoA ligase activity"/>
    <property type="evidence" value="ECO:0007669"/>
    <property type="project" value="TreeGrafter"/>
</dbReference>
<dbReference type="EMBL" id="QUNO01000040">
    <property type="protein sequence ID" value="REH17929.1"/>
    <property type="molecule type" value="Genomic_DNA"/>
</dbReference>
<evidence type="ECO:0000256" key="5">
    <source>
        <dbReference type="ARBA" id="ARBA00032875"/>
    </source>
</evidence>
<reference evidence="6 7" key="1">
    <citation type="submission" date="2018-08" db="EMBL/GenBank/DDBJ databases">
        <title>Genomic Encyclopedia of Archaeal and Bacterial Type Strains, Phase II (KMG-II): from individual species to whole genera.</title>
        <authorList>
            <person name="Goeker M."/>
        </authorList>
    </citation>
    <scope>NUCLEOTIDE SEQUENCE [LARGE SCALE GENOMIC DNA]</scope>
    <source>
        <strain evidence="6 7">DSM 45791</strain>
    </source>
</reference>
<evidence type="ECO:0000313" key="7">
    <source>
        <dbReference type="Proteomes" id="UP000256269"/>
    </source>
</evidence>
<evidence type="ECO:0000256" key="3">
    <source>
        <dbReference type="ARBA" id="ARBA00022832"/>
    </source>
</evidence>
<keyword evidence="4" id="KW-0443">Lipid metabolism</keyword>
<gene>
    <name evidence="6" type="ORF">BCF44_1409</name>
</gene>
<dbReference type="Proteomes" id="UP000256269">
    <property type="component" value="Unassembled WGS sequence"/>
</dbReference>
<dbReference type="SUPFAM" id="SSF56801">
    <property type="entry name" value="Acetyl-CoA synthetase-like"/>
    <property type="match status" value="1"/>
</dbReference>
<comment type="caution">
    <text evidence="6">The sequence shown here is derived from an EMBL/GenBank/DDBJ whole genome shotgun (WGS) entry which is preliminary data.</text>
</comment>
<evidence type="ECO:0000256" key="4">
    <source>
        <dbReference type="ARBA" id="ARBA00023098"/>
    </source>
</evidence>
<evidence type="ECO:0000313" key="6">
    <source>
        <dbReference type="EMBL" id="REH17929.1"/>
    </source>
</evidence>
<keyword evidence="3" id="KW-0276">Fatty acid metabolism</keyword>
<organism evidence="6 7">
    <name type="scientific">Kutzneria buriramensis</name>
    <dbReference type="NCBI Taxonomy" id="1045776"/>
    <lineage>
        <taxon>Bacteria</taxon>
        <taxon>Bacillati</taxon>
        <taxon>Actinomycetota</taxon>
        <taxon>Actinomycetes</taxon>
        <taxon>Pseudonocardiales</taxon>
        <taxon>Pseudonocardiaceae</taxon>
        <taxon>Kutzneria</taxon>
    </lineage>
</organism>
<dbReference type="Gene3D" id="3.40.50.12780">
    <property type="entry name" value="N-terminal domain of ligase-like"/>
    <property type="match status" value="1"/>
</dbReference>
<comment type="similarity">
    <text evidence="1">Belongs to the ATP-dependent AMP-binding enzyme family.</text>
</comment>
<dbReference type="InterPro" id="IPR042099">
    <property type="entry name" value="ANL_N_sf"/>
</dbReference>
<sequence length="236" mass="24690">MHRMDTGNSTSVSSSTTGAGLIGFPDGVGIGTVGAVVPGGTEITIADDGELLVRGPLVMRGYRNDPDRTAEAFDSDGWLHTGDIATIDADGYVTIVDRKKELIINTAGKNMSPAAIENAVKLAWPLIGFVAAIGDNRPYVVALLTLDPDACAAYAAKAGLDDPSPAALATDPGLRAVITAGIAEANSTRSRVEQIKKFAILPTVWQPGGDEITPTMKLRRRPIAERYAAEISALYG</sequence>
<keyword evidence="7" id="KW-1185">Reference proteome</keyword>
<protein>
    <recommendedName>
        <fullName evidence="5">Acyl-CoA synthetase</fullName>
    </recommendedName>
</protein>
<keyword evidence="2" id="KW-0436">Ligase</keyword>
<dbReference type="GO" id="GO:0016020">
    <property type="term" value="C:membrane"/>
    <property type="evidence" value="ECO:0007669"/>
    <property type="project" value="TreeGrafter"/>
</dbReference>
<dbReference type="AlphaFoldDB" id="A0A3E0G7K0"/>
<dbReference type="PANTHER" id="PTHR43272:SF32">
    <property type="entry name" value="AMP-DEPENDENT SYNTHETASE_LIGASE DOMAIN-CONTAINING PROTEIN"/>
    <property type="match status" value="1"/>
</dbReference>
<dbReference type="Pfam" id="PF23562">
    <property type="entry name" value="AMP-binding_C_3"/>
    <property type="match status" value="1"/>
</dbReference>
<proteinExistence type="inferred from homology"/>
<name>A0A3E0G7K0_9PSEU</name>